<evidence type="ECO:0000313" key="1">
    <source>
        <dbReference type="EMBL" id="AZS49729.1"/>
    </source>
</evidence>
<keyword evidence="2" id="KW-1185">Reference proteome</keyword>
<dbReference type="KEGG" id="emo:DM558_02560"/>
<dbReference type="Proteomes" id="UP000273143">
    <property type="component" value="Chromosome"/>
</dbReference>
<evidence type="ECO:0000313" key="2">
    <source>
        <dbReference type="Proteomes" id="UP000273143"/>
    </source>
</evidence>
<dbReference type="AlphaFoldDB" id="A0A3S9XBB5"/>
<dbReference type="EMBL" id="CP029822">
    <property type="protein sequence ID" value="AZS49729.1"/>
    <property type="molecule type" value="Genomic_DNA"/>
</dbReference>
<dbReference type="RefSeq" id="WP_127161909.1">
    <property type="nucleotide sequence ID" value="NZ_CP029822.1"/>
</dbReference>
<name>A0A3S9XBB5_9GAMM</name>
<sequence length="165" mass="18456">MLKQLMTLVIVALFSTYNFAEPSIRSLKWSDLRPTDKLREIKIVLPDKYGSNLATKQVITDASVIKALDGLYVRIPGYLVPITLDERQQASEFLLVPYLGACIHVPPPPPNQIVYIKSKMSISYEDTAKPYWVTGVLHVTPINNELAEAGYLLDGASLSPYMTEE</sequence>
<organism evidence="1 2">
    <name type="scientific">Entomomonas moraniae</name>
    <dbReference type="NCBI Taxonomy" id="2213226"/>
    <lineage>
        <taxon>Bacteria</taxon>
        <taxon>Pseudomonadati</taxon>
        <taxon>Pseudomonadota</taxon>
        <taxon>Gammaproteobacteria</taxon>
        <taxon>Pseudomonadales</taxon>
        <taxon>Pseudomonadaceae</taxon>
        <taxon>Entomomonas</taxon>
    </lineage>
</organism>
<proteinExistence type="predicted"/>
<dbReference type="InterPro" id="IPR021727">
    <property type="entry name" value="DUF3299"/>
</dbReference>
<reference evidence="2" key="1">
    <citation type="submission" date="2018-06" db="EMBL/GenBank/DDBJ databases">
        <title>Complete genome of Pseudomonas insecticola strain QZS01.</title>
        <authorList>
            <person name="Wang J."/>
            <person name="Su Q."/>
        </authorList>
    </citation>
    <scope>NUCLEOTIDE SEQUENCE [LARGE SCALE GENOMIC DNA]</scope>
    <source>
        <strain evidence="2">QZS01</strain>
    </source>
</reference>
<gene>
    <name evidence="1" type="ORF">DM558_02560</name>
</gene>
<accession>A0A3S9XBB5</accession>
<protein>
    <submittedName>
        <fullName evidence="1">DUF3299 domain-containing protein</fullName>
    </submittedName>
</protein>
<dbReference type="Gene3D" id="2.40.50.870">
    <property type="entry name" value="Protein of unknown function (DUF3299)"/>
    <property type="match status" value="1"/>
</dbReference>
<dbReference type="Pfam" id="PF11736">
    <property type="entry name" value="DUF3299"/>
    <property type="match status" value="1"/>
</dbReference>